<feature type="compositionally biased region" description="Basic and acidic residues" evidence="1">
    <location>
        <begin position="158"/>
        <end position="169"/>
    </location>
</feature>
<keyword evidence="3" id="KW-1185">Reference proteome</keyword>
<dbReference type="GeneID" id="96003263"/>
<feature type="region of interest" description="Disordered" evidence="1">
    <location>
        <begin position="158"/>
        <end position="186"/>
    </location>
</feature>
<feature type="region of interest" description="Disordered" evidence="1">
    <location>
        <begin position="52"/>
        <end position="116"/>
    </location>
</feature>
<feature type="compositionally biased region" description="Basic and acidic residues" evidence="1">
    <location>
        <begin position="229"/>
        <end position="240"/>
    </location>
</feature>
<evidence type="ECO:0000313" key="3">
    <source>
        <dbReference type="Proteomes" id="UP000803884"/>
    </source>
</evidence>
<dbReference type="Proteomes" id="UP000803884">
    <property type="component" value="Unassembled WGS sequence"/>
</dbReference>
<reference evidence="2 3" key="1">
    <citation type="journal article" date="2020" name="Microbiol. Resour. Announc.">
        <title>Draft Genome Sequence of a Cladosporium Species Isolated from the Mesophotic Ascidian Didemnum maculosum.</title>
        <authorList>
            <person name="Gioti A."/>
            <person name="Siaperas R."/>
            <person name="Nikolaivits E."/>
            <person name="Le Goff G."/>
            <person name="Ouazzani J."/>
            <person name="Kotoulas G."/>
            <person name="Topakas E."/>
        </authorList>
    </citation>
    <scope>NUCLEOTIDE SEQUENCE [LARGE SCALE GENOMIC DNA]</scope>
    <source>
        <strain evidence="2 3">TM138-S3</strain>
    </source>
</reference>
<protein>
    <submittedName>
        <fullName evidence="2">Uncharacterized protein</fullName>
    </submittedName>
</protein>
<feature type="compositionally biased region" description="Low complexity" evidence="1">
    <location>
        <begin position="268"/>
        <end position="280"/>
    </location>
</feature>
<sequence>MTATLTFTEMEILPPEIHKFHTKAGQPPACSVDANVLFKKLEAAKRERDIADNRRLRRQATRDGTFLSRGASQTSISTPASPQAQKPSSQAFQVNKTHKSRPRTQPSQCTADGRPVMDHRSMFAALNLGLAELEAMTSKLEHETTKQREFLCSRCRNPDIPDQHDHSNDTFRQQASKRASMPANPSRLVAVNHGCQTAYERVDIPDEDPPQYHAMPYGTNEVAQPSYEQRPRIQPYDRPDWTQQSQCGAADDPAFSVPSGYIFRRRNPQPAAAPEAEPARSSSIGYPQNQQEGHLISDAVKLIKQKERRAKRKSVVDFLRKL</sequence>
<evidence type="ECO:0000313" key="2">
    <source>
        <dbReference type="EMBL" id="KAL1589709.1"/>
    </source>
</evidence>
<dbReference type="EMBL" id="JAAQHG020000004">
    <property type="protein sequence ID" value="KAL1589709.1"/>
    <property type="molecule type" value="Genomic_DNA"/>
</dbReference>
<gene>
    <name evidence="2" type="ORF">WHR41_01819</name>
</gene>
<evidence type="ECO:0000256" key="1">
    <source>
        <dbReference type="SAM" id="MobiDB-lite"/>
    </source>
</evidence>
<feature type="region of interest" description="Disordered" evidence="1">
    <location>
        <begin position="268"/>
        <end position="294"/>
    </location>
</feature>
<accession>A0AB34KXB2</accession>
<comment type="caution">
    <text evidence="2">The sequence shown here is derived from an EMBL/GenBank/DDBJ whole genome shotgun (WGS) entry which is preliminary data.</text>
</comment>
<dbReference type="RefSeq" id="XP_069232814.1">
    <property type="nucleotide sequence ID" value="XM_069370425.1"/>
</dbReference>
<feature type="region of interest" description="Disordered" evidence="1">
    <location>
        <begin position="221"/>
        <end position="253"/>
    </location>
</feature>
<feature type="compositionally biased region" description="Polar residues" evidence="1">
    <location>
        <begin position="281"/>
        <end position="292"/>
    </location>
</feature>
<proteinExistence type="predicted"/>
<dbReference type="AlphaFoldDB" id="A0AB34KXB2"/>
<organism evidence="2 3">
    <name type="scientific">Cladosporium halotolerans</name>
    <dbReference type="NCBI Taxonomy" id="1052096"/>
    <lineage>
        <taxon>Eukaryota</taxon>
        <taxon>Fungi</taxon>
        <taxon>Dikarya</taxon>
        <taxon>Ascomycota</taxon>
        <taxon>Pezizomycotina</taxon>
        <taxon>Dothideomycetes</taxon>
        <taxon>Dothideomycetidae</taxon>
        <taxon>Cladosporiales</taxon>
        <taxon>Cladosporiaceae</taxon>
        <taxon>Cladosporium</taxon>
    </lineage>
</organism>
<name>A0AB34KXB2_9PEZI</name>
<feature type="compositionally biased region" description="Polar residues" evidence="1">
    <location>
        <begin position="70"/>
        <end position="95"/>
    </location>
</feature>